<gene>
    <name evidence="2" type="ORF">H072_6660</name>
</gene>
<dbReference type="AlphaFoldDB" id="S8BJM7"/>
<organism evidence="2 3">
    <name type="scientific">Dactylellina haptotyla (strain CBS 200.50)</name>
    <name type="common">Nematode-trapping fungus</name>
    <name type="synonym">Monacrosporium haptotylum</name>
    <dbReference type="NCBI Taxonomy" id="1284197"/>
    <lineage>
        <taxon>Eukaryota</taxon>
        <taxon>Fungi</taxon>
        <taxon>Dikarya</taxon>
        <taxon>Ascomycota</taxon>
        <taxon>Pezizomycotina</taxon>
        <taxon>Orbiliomycetes</taxon>
        <taxon>Orbiliales</taxon>
        <taxon>Orbiliaceae</taxon>
        <taxon>Dactylellina</taxon>
    </lineage>
</organism>
<reference evidence="2 3" key="1">
    <citation type="journal article" date="2013" name="PLoS Genet.">
        <title>Genomic mechanisms accounting for the adaptation to parasitism in nematode-trapping fungi.</title>
        <authorList>
            <person name="Meerupati T."/>
            <person name="Andersson K.M."/>
            <person name="Friman E."/>
            <person name="Kumar D."/>
            <person name="Tunlid A."/>
            <person name="Ahren D."/>
        </authorList>
    </citation>
    <scope>NUCLEOTIDE SEQUENCE [LARGE SCALE GENOMIC DNA]</scope>
    <source>
        <strain evidence="2 3">CBS 200.50</strain>
    </source>
</reference>
<keyword evidence="3" id="KW-1185">Reference proteome</keyword>
<evidence type="ECO:0000256" key="1">
    <source>
        <dbReference type="SAM" id="SignalP"/>
    </source>
</evidence>
<keyword evidence="1" id="KW-0732">Signal</keyword>
<reference evidence="3" key="2">
    <citation type="submission" date="2013-04" db="EMBL/GenBank/DDBJ databases">
        <title>Genomic mechanisms accounting for the adaptation to parasitism in nematode-trapping fungi.</title>
        <authorList>
            <person name="Ahren D.G."/>
        </authorList>
    </citation>
    <scope>NUCLEOTIDE SEQUENCE [LARGE SCALE GENOMIC DNA]</scope>
    <source>
        <strain evidence="3">CBS 200.50</strain>
    </source>
</reference>
<accession>S8BJM7</accession>
<evidence type="ECO:0000313" key="3">
    <source>
        <dbReference type="Proteomes" id="UP000015100"/>
    </source>
</evidence>
<feature type="signal peptide" evidence="1">
    <location>
        <begin position="1"/>
        <end position="21"/>
    </location>
</feature>
<proteinExistence type="predicted"/>
<dbReference type="EMBL" id="AQGS01000467">
    <property type="protein sequence ID" value="EPS39528.1"/>
    <property type="molecule type" value="Genomic_DNA"/>
</dbReference>
<dbReference type="HOGENOM" id="CLU_2158260_0_0_1"/>
<protein>
    <submittedName>
        <fullName evidence="2">Uncharacterized protein</fullName>
    </submittedName>
</protein>
<sequence length="111" mass="12270">MCGVNTFFYLFLLTLLTLSNAAIIPFNIDTDLECDHCGGPPPPRRDLTDDTDILNAPKNPTIDVAKTPAPSRDNCFHQLEQYGVYADDRCEGYGEPMELINSYRGGPMAQA</sequence>
<evidence type="ECO:0000313" key="2">
    <source>
        <dbReference type="EMBL" id="EPS39528.1"/>
    </source>
</evidence>
<dbReference type="Proteomes" id="UP000015100">
    <property type="component" value="Unassembled WGS sequence"/>
</dbReference>
<comment type="caution">
    <text evidence="2">The sequence shown here is derived from an EMBL/GenBank/DDBJ whole genome shotgun (WGS) entry which is preliminary data.</text>
</comment>
<name>S8BJM7_DACHA</name>
<feature type="chain" id="PRO_5004561401" evidence="1">
    <location>
        <begin position="22"/>
        <end position="111"/>
    </location>
</feature>
<dbReference type="OrthoDB" id="5382200at2759"/>